<dbReference type="Proteomes" id="UP000283872">
    <property type="component" value="Unassembled WGS sequence"/>
</dbReference>
<keyword evidence="1" id="KW-0472">Membrane</keyword>
<organism evidence="2 3">
    <name type="scientific">Segatella copri</name>
    <dbReference type="NCBI Taxonomy" id="165179"/>
    <lineage>
        <taxon>Bacteria</taxon>
        <taxon>Pseudomonadati</taxon>
        <taxon>Bacteroidota</taxon>
        <taxon>Bacteroidia</taxon>
        <taxon>Bacteroidales</taxon>
        <taxon>Prevotellaceae</taxon>
        <taxon>Segatella</taxon>
    </lineage>
</organism>
<keyword evidence="1" id="KW-0812">Transmembrane</keyword>
<comment type="caution">
    <text evidence="2">The sequence shown here is derived from an EMBL/GenBank/DDBJ whole genome shotgun (WGS) entry which is preliminary data.</text>
</comment>
<feature type="transmembrane region" description="Helical" evidence="1">
    <location>
        <begin position="16"/>
        <end position="38"/>
    </location>
</feature>
<dbReference type="EMBL" id="QRVA01000001">
    <property type="protein sequence ID" value="RGS19739.1"/>
    <property type="molecule type" value="Genomic_DNA"/>
</dbReference>
<evidence type="ECO:0000313" key="2">
    <source>
        <dbReference type="EMBL" id="RGS19739.1"/>
    </source>
</evidence>
<evidence type="ECO:0000313" key="3">
    <source>
        <dbReference type="Proteomes" id="UP000283872"/>
    </source>
</evidence>
<proteinExistence type="predicted"/>
<protein>
    <submittedName>
        <fullName evidence="2">Uncharacterized protein</fullName>
    </submittedName>
</protein>
<dbReference type="AlphaFoldDB" id="A0A412HJ03"/>
<accession>A0A412HJ03</accession>
<keyword evidence="1" id="KW-1133">Transmembrane helix</keyword>
<sequence>MGTAYRKALSLLNLHALQFIIVLRVIIVHFGVILMKLMQVNLYDLLQRFYKTCEIDCKGNDFF</sequence>
<name>A0A412HJ03_9BACT</name>
<gene>
    <name evidence="2" type="ORF">DWY11_00475</name>
</gene>
<reference evidence="2 3" key="1">
    <citation type="submission" date="2018-08" db="EMBL/GenBank/DDBJ databases">
        <title>A genome reference for cultivated species of the human gut microbiota.</title>
        <authorList>
            <person name="Zou Y."/>
            <person name="Xue W."/>
            <person name="Luo G."/>
        </authorList>
    </citation>
    <scope>NUCLEOTIDE SEQUENCE [LARGE SCALE GENOMIC DNA]</scope>
    <source>
        <strain evidence="2 3">AF24-12</strain>
    </source>
</reference>
<evidence type="ECO:0000256" key="1">
    <source>
        <dbReference type="SAM" id="Phobius"/>
    </source>
</evidence>